<gene>
    <name evidence="5" type="ORF">C2S53_016275</name>
</gene>
<comment type="caution">
    <text evidence="5">The sequence shown here is derived from an EMBL/GenBank/DDBJ whole genome shotgun (WGS) entry which is preliminary data.</text>
</comment>
<name>A0AAD4JNJ6_PERFH</name>
<proteinExistence type="predicted"/>
<dbReference type="EMBL" id="SDAM02000019">
    <property type="protein sequence ID" value="KAH6837103.1"/>
    <property type="molecule type" value="Genomic_DNA"/>
</dbReference>
<dbReference type="PANTHER" id="PTHR23315">
    <property type="entry name" value="U BOX DOMAIN-CONTAINING"/>
    <property type="match status" value="1"/>
</dbReference>
<evidence type="ECO:0000313" key="5">
    <source>
        <dbReference type="EMBL" id="KAH6837103.1"/>
    </source>
</evidence>
<sequence>MASRVRESIVECMKEAQHDFSGDGDGNDNDLRCEALQTLATMTKISPQNRNLVAQTDGGVASLLALSKSSASPQNVRTLALSVLFNLSLNPNLKHSLAQNDTVSHLISLVQSPHHSPESAKLAASFLCSLAMLDKNKAKFGVAGTLQDEKNGLIQVLVKAVSGPWSPASHHLLSTLAELVQFHGNCTLAVRAGAVPALIAVAESAEGEDLAGTSLVILGLLARFEEGLNELKRTDRVVARMVGILKSGCFLSKEGAAEILLRLFDDSHKCLRDATELPDFLSALAEISVGGSGRARDKASLLMKKLMDANLY</sequence>
<dbReference type="Pfam" id="PF25598">
    <property type="entry name" value="ARM_PUB"/>
    <property type="match status" value="1"/>
</dbReference>
<evidence type="ECO:0000259" key="4">
    <source>
        <dbReference type="Pfam" id="PF25598"/>
    </source>
</evidence>
<dbReference type="Gene3D" id="1.25.10.10">
    <property type="entry name" value="Leucine-rich Repeat Variant"/>
    <property type="match status" value="2"/>
</dbReference>
<reference evidence="5 6" key="1">
    <citation type="journal article" date="2021" name="Nat. Commun.">
        <title>Incipient diploidization of the medicinal plant Perilla within 10,000 years.</title>
        <authorList>
            <person name="Zhang Y."/>
            <person name="Shen Q."/>
            <person name="Leng L."/>
            <person name="Zhang D."/>
            <person name="Chen S."/>
            <person name="Shi Y."/>
            <person name="Ning Z."/>
            <person name="Chen S."/>
        </authorList>
    </citation>
    <scope>NUCLEOTIDE SEQUENCE [LARGE SCALE GENOMIC DNA]</scope>
    <source>
        <strain evidence="6">cv. PC099</strain>
    </source>
</reference>
<keyword evidence="2" id="KW-0833">Ubl conjugation pathway</keyword>
<dbReference type="AlphaFoldDB" id="A0AAD4JNJ6"/>
<organism evidence="5 6">
    <name type="scientific">Perilla frutescens var. hirtella</name>
    <name type="common">Perilla citriodora</name>
    <name type="synonym">Perilla setoyensis</name>
    <dbReference type="NCBI Taxonomy" id="608512"/>
    <lineage>
        <taxon>Eukaryota</taxon>
        <taxon>Viridiplantae</taxon>
        <taxon>Streptophyta</taxon>
        <taxon>Embryophyta</taxon>
        <taxon>Tracheophyta</taxon>
        <taxon>Spermatophyta</taxon>
        <taxon>Magnoliopsida</taxon>
        <taxon>eudicotyledons</taxon>
        <taxon>Gunneridae</taxon>
        <taxon>Pentapetalae</taxon>
        <taxon>asterids</taxon>
        <taxon>lamiids</taxon>
        <taxon>Lamiales</taxon>
        <taxon>Lamiaceae</taxon>
        <taxon>Nepetoideae</taxon>
        <taxon>Elsholtzieae</taxon>
        <taxon>Perilla</taxon>
    </lineage>
</organism>
<dbReference type="InterPro" id="IPR000225">
    <property type="entry name" value="Armadillo"/>
</dbReference>
<dbReference type="SUPFAM" id="SSF48371">
    <property type="entry name" value="ARM repeat"/>
    <property type="match status" value="1"/>
</dbReference>
<evidence type="ECO:0000256" key="3">
    <source>
        <dbReference type="PROSITE-ProRule" id="PRU00259"/>
    </source>
</evidence>
<dbReference type="Proteomes" id="UP001190926">
    <property type="component" value="Unassembled WGS sequence"/>
</dbReference>
<evidence type="ECO:0000313" key="6">
    <source>
        <dbReference type="Proteomes" id="UP001190926"/>
    </source>
</evidence>
<dbReference type="PANTHER" id="PTHR23315:SF254">
    <property type="entry name" value="KINESIN-ASSOCIATED PROTEIN"/>
    <property type="match status" value="1"/>
</dbReference>
<keyword evidence="1" id="KW-0677">Repeat</keyword>
<dbReference type="PROSITE" id="PS50176">
    <property type="entry name" value="ARM_REPEAT"/>
    <property type="match status" value="1"/>
</dbReference>
<evidence type="ECO:0000256" key="2">
    <source>
        <dbReference type="ARBA" id="ARBA00022786"/>
    </source>
</evidence>
<keyword evidence="6" id="KW-1185">Reference proteome</keyword>
<evidence type="ECO:0000256" key="1">
    <source>
        <dbReference type="ARBA" id="ARBA00022737"/>
    </source>
</evidence>
<accession>A0AAD4JNJ6</accession>
<dbReference type="InterPro" id="IPR058678">
    <property type="entry name" value="ARM_PUB"/>
</dbReference>
<feature type="domain" description="U-box" evidence="4">
    <location>
        <begin position="32"/>
        <end position="307"/>
    </location>
</feature>
<protein>
    <recommendedName>
        <fullName evidence="4">U-box domain-containing protein</fullName>
    </recommendedName>
</protein>
<dbReference type="InterPro" id="IPR011989">
    <property type="entry name" value="ARM-like"/>
</dbReference>
<dbReference type="InterPro" id="IPR016024">
    <property type="entry name" value="ARM-type_fold"/>
</dbReference>
<feature type="repeat" description="ARM" evidence="3">
    <location>
        <begin position="58"/>
        <end position="88"/>
    </location>
</feature>